<protein>
    <submittedName>
        <fullName evidence="2">Uncharacterized protein</fullName>
    </submittedName>
</protein>
<name>A0A177WGZ3_BATDL</name>
<evidence type="ECO:0000256" key="1">
    <source>
        <dbReference type="SAM" id="Coils"/>
    </source>
</evidence>
<keyword evidence="1" id="KW-0175">Coiled coil</keyword>
<evidence type="ECO:0000313" key="3">
    <source>
        <dbReference type="Proteomes" id="UP000077115"/>
    </source>
</evidence>
<dbReference type="VEuPathDB" id="FungiDB:BDEG_22844"/>
<evidence type="ECO:0000313" key="2">
    <source>
        <dbReference type="EMBL" id="OAJ38954.1"/>
    </source>
</evidence>
<gene>
    <name evidence="2" type="ORF">BDEG_22844</name>
</gene>
<dbReference type="AlphaFoldDB" id="A0A177WGZ3"/>
<dbReference type="PANTHER" id="PTHR33820:SF2">
    <property type="entry name" value="COILED-COIL DOMAIN-CONTAINING PROTEIN 17"/>
    <property type="match status" value="1"/>
</dbReference>
<accession>A0A177WGZ3</accession>
<organism evidence="2 3">
    <name type="scientific">Batrachochytrium dendrobatidis (strain JEL423)</name>
    <dbReference type="NCBI Taxonomy" id="403673"/>
    <lineage>
        <taxon>Eukaryota</taxon>
        <taxon>Fungi</taxon>
        <taxon>Fungi incertae sedis</taxon>
        <taxon>Chytridiomycota</taxon>
        <taxon>Chytridiomycota incertae sedis</taxon>
        <taxon>Chytridiomycetes</taxon>
        <taxon>Rhizophydiales</taxon>
        <taxon>Rhizophydiales incertae sedis</taxon>
        <taxon>Batrachochytrium</taxon>
    </lineage>
</organism>
<dbReference type="InterPro" id="IPR038800">
    <property type="entry name" value="CCDC17"/>
</dbReference>
<dbReference type="EMBL" id="DS022302">
    <property type="protein sequence ID" value="OAJ38954.1"/>
    <property type="molecule type" value="Genomic_DNA"/>
</dbReference>
<feature type="coiled-coil region" evidence="1">
    <location>
        <begin position="117"/>
        <end position="144"/>
    </location>
</feature>
<proteinExistence type="predicted"/>
<reference evidence="2 3" key="1">
    <citation type="submission" date="2006-10" db="EMBL/GenBank/DDBJ databases">
        <title>The Genome Sequence of Batrachochytrium dendrobatidis JEL423.</title>
        <authorList>
            <consortium name="The Broad Institute Genome Sequencing Platform"/>
            <person name="Birren B."/>
            <person name="Lander E."/>
            <person name="Galagan J."/>
            <person name="Cuomo C."/>
            <person name="Devon K."/>
            <person name="Jaffe D."/>
            <person name="Butler J."/>
            <person name="Alvarez P."/>
            <person name="Gnerre S."/>
            <person name="Grabherr M."/>
            <person name="Kleber M."/>
            <person name="Mauceli E."/>
            <person name="Brockman W."/>
            <person name="Young S."/>
            <person name="LaButti K."/>
            <person name="Sykes S."/>
            <person name="DeCaprio D."/>
            <person name="Crawford M."/>
            <person name="Koehrsen M."/>
            <person name="Engels R."/>
            <person name="Montgomery P."/>
            <person name="Pearson M."/>
            <person name="Howarth C."/>
            <person name="Larson L."/>
            <person name="White J."/>
            <person name="O'Leary S."/>
            <person name="Kodira C."/>
            <person name="Zeng Q."/>
            <person name="Yandava C."/>
            <person name="Alvarado L."/>
            <person name="Longcore J."/>
            <person name="James T."/>
        </authorList>
    </citation>
    <scope>NUCLEOTIDE SEQUENCE [LARGE SCALE GENOMIC DNA]</scope>
    <source>
        <strain evidence="2 3">JEL423</strain>
    </source>
</reference>
<sequence length="207" mass="23974">MQGNDSLSDIRQFRAEYLKSGGYDGRVLADRSEMEKNAFNFDQLKNHYAYNDRMNSRFNGGIVDSTIPQNSDELLFLENQPNKYGFNETTFKKNRSFSPEDIELESLKRQHRLRVTKLTQQQELLRLQNDLRNLKRDIGDIDDLDIAYETPKETAVDYKGKTIAQNEQPHFCANKLNTISNSSIGPVPADLPQSIFYEPVRGFNILW</sequence>
<dbReference type="PANTHER" id="PTHR33820">
    <property type="entry name" value="COILED-COIL DOMAIN-CONTAINING PROTEIN 17"/>
    <property type="match status" value="1"/>
</dbReference>
<reference evidence="2 3" key="2">
    <citation type="submission" date="2016-05" db="EMBL/GenBank/DDBJ databases">
        <title>Lineage-specific infection strategies underlie the spectrum of fungal disease in amphibians.</title>
        <authorList>
            <person name="Cuomo C.A."/>
            <person name="Farrer R.A."/>
            <person name="James T."/>
            <person name="Longcore J."/>
            <person name="Birren B."/>
        </authorList>
    </citation>
    <scope>NUCLEOTIDE SEQUENCE [LARGE SCALE GENOMIC DNA]</scope>
    <source>
        <strain evidence="2 3">JEL423</strain>
    </source>
</reference>
<dbReference type="Proteomes" id="UP000077115">
    <property type="component" value="Unassembled WGS sequence"/>
</dbReference>